<protein>
    <submittedName>
        <fullName evidence="3">FecR domain-containing protein</fullName>
    </submittedName>
</protein>
<name>A0ABT0MKR4_9GAMM</name>
<keyword evidence="1" id="KW-1133">Transmembrane helix</keyword>
<reference evidence="3 4" key="1">
    <citation type="submission" date="2022-05" db="EMBL/GenBank/DDBJ databases">
        <title>Luteimonas sp. SX5, whole genome shotgun sequencing project.</title>
        <authorList>
            <person name="Zhao G."/>
            <person name="Shen L."/>
        </authorList>
    </citation>
    <scope>NUCLEOTIDE SEQUENCE [LARGE SCALE GENOMIC DNA]</scope>
    <source>
        <strain evidence="3 4">SX5</strain>
    </source>
</reference>
<sequence>MNIPNDPFRDDDYLWDRSGPADPEIVRLESVLAPFALRAERGVRASASALPPPAQAARARRPRWRTALASAAVLAMCALGVAGWYRHRLQWPEGRPWQLSALSGEARIDGRTASGAKAFAPGSVLETGRGGSANLRVARIGQVAIGENSRLTLIETRSGRHRLRLEQGSLWARVWAPPGALGVSTPVADVIDLGCEFLLKMDADGNGQLTVNSGWVQIDNWRWEILVPQNARVELRGQAHPGTPYDLGANGDFVAALREIDAQGAAAEPDSDAVRRLVASSRAQDAITLVSLLRQYPQLGEGPVFDRTAQIMPADAQVTREAFRARGADALDPWWRSLPYPRIKRWWVQWPDAFGKPADAESLFNEKQ</sequence>
<evidence type="ECO:0000256" key="1">
    <source>
        <dbReference type="SAM" id="Phobius"/>
    </source>
</evidence>
<accession>A0ABT0MKR4</accession>
<gene>
    <name evidence="3" type="ORF">M2650_12640</name>
</gene>
<keyword evidence="1" id="KW-0812">Transmembrane</keyword>
<keyword evidence="1" id="KW-0472">Membrane</keyword>
<feature type="transmembrane region" description="Helical" evidence="1">
    <location>
        <begin position="67"/>
        <end position="85"/>
    </location>
</feature>
<dbReference type="InterPro" id="IPR006860">
    <property type="entry name" value="FecR"/>
</dbReference>
<dbReference type="RefSeq" id="WP_249475009.1">
    <property type="nucleotide sequence ID" value="NZ_JAMBEP010000002.1"/>
</dbReference>
<feature type="domain" description="FecR protein" evidence="2">
    <location>
        <begin position="124"/>
        <end position="216"/>
    </location>
</feature>
<evidence type="ECO:0000313" key="4">
    <source>
        <dbReference type="Proteomes" id="UP001431217"/>
    </source>
</evidence>
<keyword evidence="4" id="KW-1185">Reference proteome</keyword>
<dbReference type="PANTHER" id="PTHR30273">
    <property type="entry name" value="PERIPLASMIC SIGNAL SENSOR AND SIGMA FACTOR ACTIVATOR FECR-RELATED"/>
    <property type="match status" value="1"/>
</dbReference>
<dbReference type="Proteomes" id="UP001431217">
    <property type="component" value="Unassembled WGS sequence"/>
</dbReference>
<organism evidence="3 4">
    <name type="scientific">Luteimonas galliterrae</name>
    <dbReference type="NCBI Taxonomy" id="2940486"/>
    <lineage>
        <taxon>Bacteria</taxon>
        <taxon>Pseudomonadati</taxon>
        <taxon>Pseudomonadota</taxon>
        <taxon>Gammaproteobacteria</taxon>
        <taxon>Lysobacterales</taxon>
        <taxon>Lysobacteraceae</taxon>
        <taxon>Luteimonas</taxon>
    </lineage>
</organism>
<evidence type="ECO:0000313" key="3">
    <source>
        <dbReference type="EMBL" id="MCL1635469.1"/>
    </source>
</evidence>
<comment type="caution">
    <text evidence="3">The sequence shown here is derived from an EMBL/GenBank/DDBJ whole genome shotgun (WGS) entry which is preliminary data.</text>
</comment>
<proteinExistence type="predicted"/>
<dbReference type="Pfam" id="PF04773">
    <property type="entry name" value="FecR"/>
    <property type="match status" value="1"/>
</dbReference>
<dbReference type="EMBL" id="JAMBEP010000002">
    <property type="protein sequence ID" value="MCL1635469.1"/>
    <property type="molecule type" value="Genomic_DNA"/>
</dbReference>
<dbReference type="InterPro" id="IPR012373">
    <property type="entry name" value="Ferrdict_sens_TM"/>
</dbReference>
<evidence type="ECO:0000259" key="2">
    <source>
        <dbReference type="Pfam" id="PF04773"/>
    </source>
</evidence>
<dbReference type="PANTHER" id="PTHR30273:SF2">
    <property type="entry name" value="PROTEIN FECR"/>
    <property type="match status" value="1"/>
</dbReference>